<sequence>MRVRRAACAAGFALILGVSGCGLPEGVDGDIGWPTPASAEQVVSKAGDCHTSLGEQIAPAKEQTVDCAASHNRETTYVGAFTGAAAAERKPPTLDRYSTAVAKAAQAEVYAECDRRTSEYVGHNWYHIRLRLVVAVPTDVAWQAGQHWYRCDLVEVDLGVDAVQAREGSLKGATLPATCLAVPASGTAKVVPCAERHNSEYAGTFLAPQTSKEVVEPDYESLHTTCRTVAASFLGVRAAQVAGLAGTYLWFDNRSDYNLAEYWIMGRRLVHCLLWFGTGTMTGSARGNKGRDLP</sequence>
<dbReference type="PROSITE" id="PS51257">
    <property type="entry name" value="PROKAR_LIPOPROTEIN"/>
    <property type="match status" value="1"/>
</dbReference>
<comment type="caution">
    <text evidence="2">The sequence shown here is derived from an EMBL/GenBank/DDBJ whole genome shotgun (WGS) entry which is preliminary data.</text>
</comment>
<proteinExistence type="predicted"/>
<organism evidence="2 3">
    <name type="scientific">Hamadaea flava</name>
    <dbReference type="NCBI Taxonomy" id="1742688"/>
    <lineage>
        <taxon>Bacteria</taxon>
        <taxon>Bacillati</taxon>
        <taxon>Actinomycetota</taxon>
        <taxon>Actinomycetes</taxon>
        <taxon>Micromonosporales</taxon>
        <taxon>Micromonosporaceae</taxon>
        <taxon>Hamadaea</taxon>
    </lineage>
</organism>
<dbReference type="EMBL" id="JBHSAY010000009">
    <property type="protein sequence ID" value="MFC4133001.1"/>
    <property type="molecule type" value="Genomic_DNA"/>
</dbReference>
<accession>A0ABV8LPU9</accession>
<dbReference type="InterPro" id="IPR026004">
    <property type="entry name" value="Septum_form"/>
</dbReference>
<evidence type="ECO:0000259" key="1">
    <source>
        <dbReference type="Pfam" id="PF13845"/>
    </source>
</evidence>
<dbReference type="Pfam" id="PF13845">
    <property type="entry name" value="Septum_form"/>
    <property type="match status" value="1"/>
</dbReference>
<dbReference type="RefSeq" id="WP_382190304.1">
    <property type="nucleotide sequence ID" value="NZ_JBHSAY010000009.1"/>
</dbReference>
<reference evidence="3" key="1">
    <citation type="journal article" date="2019" name="Int. J. Syst. Evol. Microbiol.">
        <title>The Global Catalogue of Microorganisms (GCM) 10K type strain sequencing project: providing services to taxonomists for standard genome sequencing and annotation.</title>
        <authorList>
            <consortium name="The Broad Institute Genomics Platform"/>
            <consortium name="The Broad Institute Genome Sequencing Center for Infectious Disease"/>
            <person name="Wu L."/>
            <person name="Ma J."/>
        </authorList>
    </citation>
    <scope>NUCLEOTIDE SEQUENCE [LARGE SCALE GENOMIC DNA]</scope>
    <source>
        <strain evidence="3">CGMCC 4.7289</strain>
    </source>
</reference>
<name>A0ABV8LPU9_9ACTN</name>
<evidence type="ECO:0000313" key="2">
    <source>
        <dbReference type="EMBL" id="MFC4133001.1"/>
    </source>
</evidence>
<feature type="domain" description="Septum formation-related" evidence="1">
    <location>
        <begin position="46"/>
        <end position="272"/>
    </location>
</feature>
<dbReference type="Proteomes" id="UP001595816">
    <property type="component" value="Unassembled WGS sequence"/>
</dbReference>
<protein>
    <submittedName>
        <fullName evidence="2">Septum formation family protein</fullName>
    </submittedName>
</protein>
<gene>
    <name evidence="2" type="ORF">ACFOZ4_20510</name>
</gene>
<keyword evidence="3" id="KW-1185">Reference proteome</keyword>
<evidence type="ECO:0000313" key="3">
    <source>
        <dbReference type="Proteomes" id="UP001595816"/>
    </source>
</evidence>